<dbReference type="EMBL" id="JBHRTA010000008">
    <property type="protein sequence ID" value="MFC3196461.1"/>
    <property type="molecule type" value="Genomic_DNA"/>
</dbReference>
<protein>
    <submittedName>
        <fullName evidence="1">Uncharacterized protein</fullName>
    </submittedName>
</protein>
<keyword evidence="2" id="KW-1185">Reference proteome</keyword>
<accession>A0ABV7JK60</accession>
<comment type="caution">
    <text evidence="1">The sequence shown here is derived from an EMBL/GenBank/DDBJ whole genome shotgun (WGS) entry which is preliminary data.</text>
</comment>
<evidence type="ECO:0000313" key="2">
    <source>
        <dbReference type="Proteomes" id="UP001595526"/>
    </source>
</evidence>
<sequence>MRQLHEQVSTVFFTKKFPNRTASRTGQLAVRLLSPCCQAAVNTRLTASPQQAASPATRSSLGAVRQRVHSVRTICPLPTAAASLWFNSRRQVWLSP</sequence>
<dbReference type="Proteomes" id="UP001595526">
    <property type="component" value="Unassembled WGS sequence"/>
</dbReference>
<name>A0ABV7JK60_9SPHI</name>
<evidence type="ECO:0000313" key="1">
    <source>
        <dbReference type="EMBL" id="MFC3196461.1"/>
    </source>
</evidence>
<reference evidence="2" key="1">
    <citation type="journal article" date="2019" name="Int. J. Syst. Evol. Microbiol.">
        <title>The Global Catalogue of Microorganisms (GCM) 10K type strain sequencing project: providing services to taxonomists for standard genome sequencing and annotation.</title>
        <authorList>
            <consortium name="The Broad Institute Genomics Platform"/>
            <consortium name="The Broad Institute Genome Sequencing Center for Infectious Disease"/>
            <person name="Wu L."/>
            <person name="Ma J."/>
        </authorList>
    </citation>
    <scope>NUCLEOTIDE SEQUENCE [LARGE SCALE GENOMIC DNA]</scope>
    <source>
        <strain evidence="2">KCTC 52416</strain>
    </source>
</reference>
<gene>
    <name evidence="1" type="ORF">ACFOET_02420</name>
</gene>
<organism evidence="1 2">
    <name type="scientific">Parapedobacter deserti</name>
    <dbReference type="NCBI Taxonomy" id="1912957"/>
    <lineage>
        <taxon>Bacteria</taxon>
        <taxon>Pseudomonadati</taxon>
        <taxon>Bacteroidota</taxon>
        <taxon>Sphingobacteriia</taxon>
        <taxon>Sphingobacteriales</taxon>
        <taxon>Sphingobacteriaceae</taxon>
        <taxon>Parapedobacter</taxon>
    </lineage>
</organism>
<proteinExistence type="predicted"/>